<proteinExistence type="predicted"/>
<evidence type="ECO:0000256" key="1">
    <source>
        <dbReference type="SAM" id="Phobius"/>
    </source>
</evidence>
<name>A0A069S3S2_PHOVU</name>
<gene>
    <name evidence="2" type="ORF">M099_4019</name>
</gene>
<feature type="transmembrane region" description="Helical" evidence="1">
    <location>
        <begin position="24"/>
        <end position="49"/>
    </location>
</feature>
<dbReference type="AlphaFoldDB" id="A0A069S3S2"/>
<reference evidence="2 3" key="1">
    <citation type="submission" date="2014-04" db="EMBL/GenBank/DDBJ databases">
        <authorList>
            <person name="Sears C."/>
            <person name="Carroll K."/>
            <person name="Sack B.R."/>
            <person name="Qadri F."/>
            <person name="Myers L.L."/>
            <person name="Chung G.-T."/>
            <person name="Escheverria P."/>
            <person name="Fraser C.M."/>
            <person name="Sadzewicz L."/>
            <person name="Shefchek K.A."/>
            <person name="Tallon L."/>
            <person name="Das S.P."/>
            <person name="Daugherty S."/>
            <person name="Mongodin E.F."/>
        </authorList>
    </citation>
    <scope>NUCLEOTIDE SEQUENCE [LARGE SCALE GENOMIC DNA]</scope>
    <source>
        <strain evidence="2 3">3975 RP4</strain>
    </source>
</reference>
<keyword evidence="1" id="KW-0472">Membrane</keyword>
<evidence type="ECO:0000313" key="3">
    <source>
        <dbReference type="Proteomes" id="UP000027661"/>
    </source>
</evidence>
<organism evidence="2 3">
    <name type="scientific">Phocaeicola vulgatus str. 3975 RP4</name>
    <dbReference type="NCBI Taxonomy" id="1339352"/>
    <lineage>
        <taxon>Bacteria</taxon>
        <taxon>Pseudomonadati</taxon>
        <taxon>Bacteroidota</taxon>
        <taxon>Bacteroidia</taxon>
        <taxon>Bacteroidales</taxon>
        <taxon>Bacteroidaceae</taxon>
        <taxon>Phocaeicola</taxon>
    </lineage>
</organism>
<dbReference type="EMBL" id="JNHM01000148">
    <property type="protein sequence ID" value="KDS45025.1"/>
    <property type="molecule type" value="Genomic_DNA"/>
</dbReference>
<dbReference type="PATRIC" id="fig|1339352.3.peg.3770"/>
<comment type="caution">
    <text evidence="2">The sequence shown here is derived from an EMBL/GenBank/DDBJ whole genome shotgun (WGS) entry which is preliminary data.</text>
</comment>
<protein>
    <recommendedName>
        <fullName evidence="4">Transposase</fullName>
    </recommendedName>
</protein>
<keyword evidence="1" id="KW-1133">Transmembrane helix</keyword>
<evidence type="ECO:0000313" key="2">
    <source>
        <dbReference type="EMBL" id="KDS45025.1"/>
    </source>
</evidence>
<accession>A0A069S3S2</accession>
<evidence type="ECO:0008006" key="4">
    <source>
        <dbReference type="Google" id="ProtNLM"/>
    </source>
</evidence>
<sequence length="51" mass="6071">MKKKWKITHNINKIIHKRIEKIDVIMKTITALHTGSFHTFFIFSIILGYQS</sequence>
<keyword evidence="1" id="KW-0812">Transmembrane</keyword>
<dbReference type="Proteomes" id="UP000027661">
    <property type="component" value="Unassembled WGS sequence"/>
</dbReference>